<dbReference type="GO" id="GO:0012505">
    <property type="term" value="C:endomembrane system"/>
    <property type="evidence" value="ECO:0007669"/>
    <property type="project" value="UniProtKB-SubCell"/>
</dbReference>
<evidence type="ECO:0000256" key="7">
    <source>
        <dbReference type="ARBA" id="ARBA00022967"/>
    </source>
</evidence>
<organism evidence="12">
    <name type="scientific">Candidatus Electrothrix aestuarii</name>
    <dbReference type="NCBI Taxonomy" id="3062594"/>
    <lineage>
        <taxon>Bacteria</taxon>
        <taxon>Pseudomonadati</taxon>
        <taxon>Thermodesulfobacteriota</taxon>
        <taxon>Desulfobulbia</taxon>
        <taxon>Desulfobulbales</taxon>
        <taxon>Desulfobulbaceae</taxon>
        <taxon>Candidatus Electrothrix</taxon>
    </lineage>
</organism>
<gene>
    <name evidence="12" type="ORF">Q3M24_04905</name>
</gene>
<dbReference type="PROSITE" id="PS00154">
    <property type="entry name" value="ATPASE_E1_E2"/>
    <property type="match status" value="1"/>
</dbReference>
<dbReference type="SFLD" id="SFLDG00002">
    <property type="entry name" value="C1.7:_P-type_atpase_like"/>
    <property type="match status" value="1"/>
</dbReference>
<dbReference type="InterPro" id="IPR023214">
    <property type="entry name" value="HAD_sf"/>
</dbReference>
<dbReference type="GO" id="GO:0005886">
    <property type="term" value="C:plasma membrane"/>
    <property type="evidence" value="ECO:0007669"/>
    <property type="project" value="UniProtKB-SubCell"/>
</dbReference>
<dbReference type="InterPro" id="IPR018303">
    <property type="entry name" value="ATPase_P-typ_P_site"/>
</dbReference>
<evidence type="ECO:0000256" key="4">
    <source>
        <dbReference type="ARBA" id="ARBA00022723"/>
    </source>
</evidence>
<evidence type="ECO:0000256" key="10">
    <source>
        <dbReference type="RuleBase" id="RU362081"/>
    </source>
</evidence>
<reference evidence="12" key="1">
    <citation type="journal article" date="2024" name="Syst. Appl. Microbiol.">
        <title>First single-strain enrichments of Electrothrix cable bacteria, description of E. aestuarii sp. nov. and E. rattekaaiensis sp. nov., and proposal of a cable bacteria taxonomy following the rules of the SeqCode.</title>
        <authorList>
            <person name="Plum-Jensen L.E."/>
            <person name="Schramm A."/>
            <person name="Marshall I.P.G."/>
        </authorList>
    </citation>
    <scope>NUCLEOTIDE SEQUENCE</scope>
    <source>
        <strain evidence="12">Rat1</strain>
    </source>
</reference>
<evidence type="ECO:0000259" key="11">
    <source>
        <dbReference type="Pfam" id="PF00122"/>
    </source>
</evidence>
<dbReference type="Pfam" id="PF00702">
    <property type="entry name" value="Hydrolase"/>
    <property type="match status" value="1"/>
</dbReference>
<comment type="subcellular location">
    <subcellularLocation>
        <location evidence="10">Cell membrane</location>
    </subcellularLocation>
    <subcellularLocation>
        <location evidence="1">Endomembrane system</location>
        <topology evidence="1">Multi-pass membrane protein</topology>
    </subcellularLocation>
</comment>
<comment type="similarity">
    <text evidence="2 10">Belongs to the cation transport ATPase (P-type) (TC 3.A.3) family. Type IB subfamily.</text>
</comment>
<proteinExistence type="inferred from homology"/>
<dbReference type="PANTHER" id="PTHR43520:SF8">
    <property type="entry name" value="P-TYPE CU(+) TRANSPORTER"/>
    <property type="match status" value="1"/>
</dbReference>
<accession>A0AAU8LYA7</accession>
<dbReference type="NCBIfam" id="TIGR01525">
    <property type="entry name" value="ATPase-IB_hvy"/>
    <property type="match status" value="1"/>
</dbReference>
<dbReference type="Gene3D" id="3.40.1110.10">
    <property type="entry name" value="Calcium-transporting ATPase, cytoplasmic domain N"/>
    <property type="match status" value="1"/>
</dbReference>
<dbReference type="SFLD" id="SFLDS00003">
    <property type="entry name" value="Haloacid_Dehalogenase"/>
    <property type="match status" value="1"/>
</dbReference>
<dbReference type="GO" id="GO:0043682">
    <property type="term" value="F:P-type divalent copper transporter activity"/>
    <property type="evidence" value="ECO:0007669"/>
    <property type="project" value="TreeGrafter"/>
</dbReference>
<dbReference type="InterPro" id="IPR044492">
    <property type="entry name" value="P_typ_ATPase_HD_dom"/>
</dbReference>
<dbReference type="NCBIfam" id="TIGR01494">
    <property type="entry name" value="ATPase_P-type"/>
    <property type="match status" value="1"/>
</dbReference>
<dbReference type="Pfam" id="PF00122">
    <property type="entry name" value="E1-E2_ATPase"/>
    <property type="match status" value="1"/>
</dbReference>
<keyword evidence="4 10" id="KW-0479">Metal-binding</keyword>
<dbReference type="PRINTS" id="PR00119">
    <property type="entry name" value="CATATPASE"/>
</dbReference>
<dbReference type="Gene3D" id="3.40.50.1000">
    <property type="entry name" value="HAD superfamily/HAD-like"/>
    <property type="match status" value="1"/>
</dbReference>
<keyword evidence="10" id="KW-1003">Cell membrane</keyword>
<dbReference type="InterPro" id="IPR036412">
    <property type="entry name" value="HAD-like_sf"/>
</dbReference>
<dbReference type="AlphaFoldDB" id="A0AAU8LYA7"/>
<reference evidence="12" key="2">
    <citation type="submission" date="2024-06" db="EMBL/GenBank/DDBJ databases">
        <authorList>
            <person name="Plum-Jensen L.E."/>
            <person name="Schramm A."/>
            <person name="Marshall I.P.G."/>
        </authorList>
    </citation>
    <scope>NUCLEOTIDE SEQUENCE</scope>
    <source>
        <strain evidence="12">Rat1</strain>
    </source>
</reference>
<dbReference type="KEGG" id="eaj:Q3M24_04905"/>
<dbReference type="Gene3D" id="2.70.150.10">
    <property type="entry name" value="Calcium-transporting ATPase, cytoplasmic transduction domain A"/>
    <property type="match status" value="1"/>
</dbReference>
<evidence type="ECO:0000256" key="1">
    <source>
        <dbReference type="ARBA" id="ARBA00004127"/>
    </source>
</evidence>
<keyword evidence="5 10" id="KW-0547">Nucleotide-binding</keyword>
<feature type="domain" description="P-type ATPase A" evidence="11">
    <location>
        <begin position="104"/>
        <end position="199"/>
    </location>
</feature>
<dbReference type="GO" id="GO:0005507">
    <property type="term" value="F:copper ion binding"/>
    <property type="evidence" value="ECO:0007669"/>
    <property type="project" value="TreeGrafter"/>
</dbReference>
<evidence type="ECO:0000256" key="8">
    <source>
        <dbReference type="ARBA" id="ARBA00022989"/>
    </source>
</evidence>
<dbReference type="SFLD" id="SFLDF00027">
    <property type="entry name" value="p-type_atpase"/>
    <property type="match status" value="1"/>
</dbReference>
<dbReference type="SUPFAM" id="SSF81653">
    <property type="entry name" value="Calcium ATPase, transduction domain A"/>
    <property type="match status" value="1"/>
</dbReference>
<keyword evidence="7" id="KW-1278">Translocase</keyword>
<dbReference type="EMBL" id="CP159373">
    <property type="protein sequence ID" value="XCN74098.1"/>
    <property type="molecule type" value="Genomic_DNA"/>
</dbReference>
<evidence type="ECO:0000256" key="3">
    <source>
        <dbReference type="ARBA" id="ARBA00022692"/>
    </source>
</evidence>
<name>A0AAU8LYA7_9BACT</name>
<dbReference type="GO" id="GO:0005524">
    <property type="term" value="F:ATP binding"/>
    <property type="evidence" value="ECO:0007669"/>
    <property type="project" value="UniProtKB-UniRule"/>
</dbReference>
<protein>
    <submittedName>
        <fullName evidence="12">Heavy metal translocating P-type ATPase</fullName>
    </submittedName>
</protein>
<feature type="transmembrane region" description="Helical" evidence="10">
    <location>
        <begin position="49"/>
        <end position="77"/>
    </location>
</feature>
<comment type="caution">
    <text evidence="10">Lacks conserved residue(s) required for the propagation of feature annotation.</text>
</comment>
<dbReference type="InterPro" id="IPR008250">
    <property type="entry name" value="ATPase_P-typ_transduc_dom_A_sf"/>
</dbReference>
<dbReference type="SUPFAM" id="SSF56784">
    <property type="entry name" value="HAD-like"/>
    <property type="match status" value="1"/>
</dbReference>
<dbReference type="InterPro" id="IPR001757">
    <property type="entry name" value="P_typ_ATPase"/>
</dbReference>
<dbReference type="PANTHER" id="PTHR43520">
    <property type="entry name" value="ATP7, ISOFORM B"/>
    <property type="match status" value="1"/>
</dbReference>
<dbReference type="GO" id="GO:0055070">
    <property type="term" value="P:copper ion homeostasis"/>
    <property type="evidence" value="ECO:0007669"/>
    <property type="project" value="TreeGrafter"/>
</dbReference>
<dbReference type="GO" id="GO:0016887">
    <property type="term" value="F:ATP hydrolysis activity"/>
    <property type="evidence" value="ECO:0007669"/>
    <property type="project" value="InterPro"/>
</dbReference>
<dbReference type="InterPro" id="IPR023299">
    <property type="entry name" value="ATPase_P-typ_cyto_dom_N"/>
</dbReference>
<evidence type="ECO:0000256" key="9">
    <source>
        <dbReference type="ARBA" id="ARBA00023136"/>
    </source>
</evidence>
<evidence type="ECO:0000313" key="12">
    <source>
        <dbReference type="EMBL" id="XCN74098.1"/>
    </source>
</evidence>
<keyword evidence="6 10" id="KW-0067">ATP-binding</keyword>
<keyword evidence="8 10" id="KW-1133">Transmembrane helix</keyword>
<evidence type="ECO:0000256" key="2">
    <source>
        <dbReference type="ARBA" id="ARBA00006024"/>
    </source>
</evidence>
<evidence type="ECO:0000256" key="5">
    <source>
        <dbReference type="ARBA" id="ARBA00022741"/>
    </source>
</evidence>
<dbReference type="InterPro" id="IPR027256">
    <property type="entry name" value="P-typ_ATPase_IB"/>
</dbReference>
<sequence>MAVSAGTVAMALLGSFSPLFTLLAAAGVLYLSKSSFRFALRDIKARRYFSSFVVGAILLIGMLISGHVILSALAALLGDFLIKIIERAENNAKKQLVNVFGTPPSKVWLKKDGVEVQVDFTSIEVGDIVVISAGEVIPVDGKIQEGIATVDQHILTGESQPVEKEKGDKVFAATLMLTGRICIMVETAGQDTVAAKIGDILNSTQEYKNKLIARGQEIADTCLHVEMGISVTTLLLLGLGPALTILWSGLGATMMILSPISVLNYLQIISRHGILIKDGRVLESLHKVDTVIFDKTGTLTLEQPEVGKIHCFGEWDEKAILFNAAAAEHRQVHPIAKAILEKAAELDIQPPDLEDARYEIGYGIKVTVNGRVIQVGSARFMEREGVTLPNAAQDIRREAEDEGFSLIYVGINGQLGGILEMHPCIRPEAFEVIQYLKKRGVRLYIISGDHEHPTRRMAEQLGIDNYFAEVLPENKAEHVKILTEQGRFVCFIGDGINDSIALKSAQVSVSLQGASTAATDTAQIIFMDGTLKHLMRLFQLVDEFEKTIENNLLSSIIPGFFCIGSVYFLHIGVAAGMGLFYTGAAVGLTNTFLPLIKYQEKVADPVNSAEHVDNFQD</sequence>
<dbReference type="PROSITE" id="PS01229">
    <property type="entry name" value="COF_2"/>
    <property type="match status" value="1"/>
</dbReference>
<keyword evidence="3 10" id="KW-0812">Transmembrane</keyword>
<keyword evidence="9 10" id="KW-0472">Membrane</keyword>
<evidence type="ECO:0000256" key="6">
    <source>
        <dbReference type="ARBA" id="ARBA00022840"/>
    </source>
</evidence>
<dbReference type="InterPro" id="IPR059000">
    <property type="entry name" value="ATPase_P-type_domA"/>
</dbReference>